<comment type="caution">
    <text evidence="1">The sequence shown here is derived from an EMBL/GenBank/DDBJ whole genome shotgun (WGS) entry which is preliminary data.</text>
</comment>
<dbReference type="PANTHER" id="PTHR37984">
    <property type="entry name" value="PROTEIN CBG26694"/>
    <property type="match status" value="1"/>
</dbReference>
<dbReference type="EMBL" id="CARXXK010000002">
    <property type="protein sequence ID" value="CAI6357274.1"/>
    <property type="molecule type" value="Genomic_DNA"/>
</dbReference>
<dbReference type="InterPro" id="IPR043502">
    <property type="entry name" value="DNA/RNA_pol_sf"/>
</dbReference>
<evidence type="ECO:0000313" key="2">
    <source>
        <dbReference type="Proteomes" id="UP001160148"/>
    </source>
</evidence>
<keyword evidence="2" id="KW-1185">Reference proteome</keyword>
<dbReference type="Proteomes" id="UP001160148">
    <property type="component" value="Unassembled WGS sequence"/>
</dbReference>
<proteinExistence type="predicted"/>
<accession>A0AAV0WMP2</accession>
<dbReference type="AlphaFoldDB" id="A0AAV0WMP2"/>
<protein>
    <submittedName>
        <fullName evidence="1">Uncharacterized protein</fullName>
    </submittedName>
</protein>
<dbReference type="InterPro" id="IPR043128">
    <property type="entry name" value="Rev_trsase/Diguanyl_cyclase"/>
</dbReference>
<dbReference type="InterPro" id="IPR050951">
    <property type="entry name" value="Retrovirus_Pol_polyprotein"/>
</dbReference>
<gene>
    <name evidence="1" type="ORF">MEUPH1_LOCUS12917</name>
</gene>
<dbReference type="GO" id="GO:0071897">
    <property type="term" value="P:DNA biosynthetic process"/>
    <property type="evidence" value="ECO:0007669"/>
    <property type="project" value="UniProtKB-ARBA"/>
</dbReference>
<dbReference type="SUPFAM" id="SSF56672">
    <property type="entry name" value="DNA/RNA polymerases"/>
    <property type="match status" value="1"/>
</dbReference>
<dbReference type="PANTHER" id="PTHR37984:SF5">
    <property type="entry name" value="PROTEIN NYNRIN-LIKE"/>
    <property type="match status" value="1"/>
</dbReference>
<dbReference type="Gene3D" id="3.30.70.270">
    <property type="match status" value="1"/>
</dbReference>
<organism evidence="1 2">
    <name type="scientific">Macrosiphum euphorbiae</name>
    <name type="common">potato aphid</name>
    <dbReference type="NCBI Taxonomy" id="13131"/>
    <lineage>
        <taxon>Eukaryota</taxon>
        <taxon>Metazoa</taxon>
        <taxon>Ecdysozoa</taxon>
        <taxon>Arthropoda</taxon>
        <taxon>Hexapoda</taxon>
        <taxon>Insecta</taxon>
        <taxon>Pterygota</taxon>
        <taxon>Neoptera</taxon>
        <taxon>Paraneoptera</taxon>
        <taxon>Hemiptera</taxon>
        <taxon>Sternorrhyncha</taxon>
        <taxon>Aphidomorpha</taxon>
        <taxon>Aphidoidea</taxon>
        <taxon>Aphididae</taxon>
        <taxon>Macrosiphini</taxon>
        <taxon>Macrosiphum</taxon>
    </lineage>
</organism>
<evidence type="ECO:0000313" key="1">
    <source>
        <dbReference type="EMBL" id="CAI6357274.1"/>
    </source>
</evidence>
<sequence length="74" mass="8626">MCSYYGKHIKDFAKISHPLTELIKGDIKLIKWEEEQKQPFSLLKELLTAEPLLKHFDEEQRGISNHKSMAQSQA</sequence>
<name>A0AAV0WMP2_9HEMI</name>
<reference evidence="1 2" key="1">
    <citation type="submission" date="2023-01" db="EMBL/GenBank/DDBJ databases">
        <authorList>
            <person name="Whitehead M."/>
        </authorList>
    </citation>
    <scope>NUCLEOTIDE SEQUENCE [LARGE SCALE GENOMIC DNA]</scope>
</reference>